<organism evidence="2 3">
    <name type="scientific">Nesidiocoris tenuis</name>
    <dbReference type="NCBI Taxonomy" id="355587"/>
    <lineage>
        <taxon>Eukaryota</taxon>
        <taxon>Metazoa</taxon>
        <taxon>Ecdysozoa</taxon>
        <taxon>Arthropoda</taxon>
        <taxon>Hexapoda</taxon>
        <taxon>Insecta</taxon>
        <taxon>Pterygota</taxon>
        <taxon>Neoptera</taxon>
        <taxon>Paraneoptera</taxon>
        <taxon>Hemiptera</taxon>
        <taxon>Heteroptera</taxon>
        <taxon>Panheteroptera</taxon>
        <taxon>Cimicomorpha</taxon>
        <taxon>Miridae</taxon>
        <taxon>Dicyphina</taxon>
        <taxon>Nesidiocoris</taxon>
    </lineage>
</organism>
<accession>A0ABN7B2C1</accession>
<reference evidence="2 3" key="1">
    <citation type="submission" date="2023-09" db="EMBL/GenBank/DDBJ databases">
        <title>Nesidiocoris tenuis whole genome shotgun sequence.</title>
        <authorList>
            <person name="Shibata T."/>
            <person name="Shimoda M."/>
            <person name="Kobayashi T."/>
            <person name="Uehara T."/>
        </authorList>
    </citation>
    <scope>NUCLEOTIDE SEQUENCE [LARGE SCALE GENOMIC DNA]</scope>
    <source>
        <strain evidence="2 3">Japan</strain>
    </source>
</reference>
<evidence type="ECO:0000313" key="3">
    <source>
        <dbReference type="Proteomes" id="UP001307889"/>
    </source>
</evidence>
<keyword evidence="3" id="KW-1185">Reference proteome</keyword>
<evidence type="ECO:0000256" key="1">
    <source>
        <dbReference type="SAM" id="MobiDB-lite"/>
    </source>
</evidence>
<name>A0ABN7B2C1_9HEMI</name>
<sequence>MVSAYNVVIGHDGHGGGRGPCMPTLPHPEAFACNIYKRETLPPTSYNEKKMLEKGHPGVRGPDVPSQDLMR</sequence>
<evidence type="ECO:0000313" key="2">
    <source>
        <dbReference type="EMBL" id="BES97724.1"/>
    </source>
</evidence>
<gene>
    <name evidence="2" type="ORF">NTJ_10538</name>
</gene>
<dbReference type="Proteomes" id="UP001307889">
    <property type="component" value="Chromosome 8"/>
</dbReference>
<proteinExistence type="predicted"/>
<dbReference type="EMBL" id="AP028916">
    <property type="protein sequence ID" value="BES97724.1"/>
    <property type="molecule type" value="Genomic_DNA"/>
</dbReference>
<protein>
    <submittedName>
        <fullName evidence="2">Uncharacterized protein</fullName>
    </submittedName>
</protein>
<feature type="region of interest" description="Disordered" evidence="1">
    <location>
        <begin position="48"/>
        <end position="71"/>
    </location>
</feature>